<evidence type="ECO:0000313" key="2">
    <source>
        <dbReference type="EMBL" id="KAE8418855.1"/>
    </source>
</evidence>
<sequence length="632" mass="71345">MTEVTYTAPLAVVGHSEDIQEPSTAQEPFHIYTHSSPHHIAQVPGAMPRAFQDSTTAGYFRAGGPNLCEAPYSCRRLPSEYIPFDDVERILHNCNIRFLVTSPSLVECTPGYDDSAESIQTLQVLARRHDNDSRDDWLHAAQEIHALMRSRGLDNITIDIIDWRLAHGPDIYLCKSSDAIFPKWDTVRKQIVQMVDISGFQLLGCYRIGHDFGEENSTPSILVTVDPKVERDWSSVEHDIRRILTEFDLTMVDVRIFKDRGIFCAHQSLGEAKVSSSLPAVEEECPTRVTIGNGVGAHNSKSYGTFGGWLNLQQSSDSEWQQFGLTCRHCVFDHVFTDLHIFKEKEEALRYMEDQKKNPKNRTPNITEPPSRQKVDSPSVSRVQYFIDYYRDMINEKRRSNSFRTLQGIQATESLPEDVAQKWGDLKKSLGDLENHLTELEAYKRAGSYEFGEVWADSGDDTRKTTNIMDWALLKPHPNRAFPSNQFAPFSSLGERAPMPRIGHIKAGIVLPDEKNLFKQGCKTGVTWGKYSKLATTVFTAAKSGELRTTDEHSVVYDIKHDFFKPGDSGSLVYDERGCIAGMAFGGQMSGQIVVFTHIDNLIADIKDQTGAKRVVFYGQEEPVEEYDIDQN</sequence>
<protein>
    <submittedName>
        <fullName evidence="2">Uncharacterized protein</fullName>
    </submittedName>
</protein>
<accession>A0ABQ6WP07</accession>
<dbReference type="Proteomes" id="UP000325395">
    <property type="component" value="Unassembled WGS sequence"/>
</dbReference>
<evidence type="ECO:0000256" key="1">
    <source>
        <dbReference type="SAM" id="MobiDB-lite"/>
    </source>
</evidence>
<evidence type="ECO:0000313" key="3">
    <source>
        <dbReference type="Proteomes" id="UP000325395"/>
    </source>
</evidence>
<keyword evidence="3" id="KW-1185">Reference proteome</keyword>
<dbReference type="InterPro" id="IPR009003">
    <property type="entry name" value="Peptidase_S1_PA"/>
</dbReference>
<organism evidence="2 3">
    <name type="scientific">Aspergillus pseudocaelatus</name>
    <dbReference type="NCBI Taxonomy" id="1825620"/>
    <lineage>
        <taxon>Eukaryota</taxon>
        <taxon>Fungi</taxon>
        <taxon>Dikarya</taxon>
        <taxon>Ascomycota</taxon>
        <taxon>Pezizomycotina</taxon>
        <taxon>Eurotiomycetes</taxon>
        <taxon>Eurotiomycetidae</taxon>
        <taxon>Eurotiales</taxon>
        <taxon>Aspergillaceae</taxon>
        <taxon>Aspergillus</taxon>
        <taxon>Aspergillus subgen. Circumdati</taxon>
    </lineage>
</organism>
<name>A0ABQ6WP07_9EURO</name>
<proteinExistence type="predicted"/>
<gene>
    <name evidence="2" type="ORF">BDV36DRAFT_294710</name>
</gene>
<feature type="region of interest" description="Disordered" evidence="1">
    <location>
        <begin position="353"/>
        <end position="378"/>
    </location>
</feature>
<dbReference type="SUPFAM" id="SSF50494">
    <property type="entry name" value="Trypsin-like serine proteases"/>
    <property type="match status" value="1"/>
</dbReference>
<dbReference type="EMBL" id="ML735722">
    <property type="protein sequence ID" value="KAE8418855.1"/>
    <property type="molecule type" value="Genomic_DNA"/>
</dbReference>
<feature type="compositionally biased region" description="Polar residues" evidence="1">
    <location>
        <begin position="361"/>
        <end position="378"/>
    </location>
</feature>
<reference evidence="2 3" key="1">
    <citation type="submission" date="2019-04" db="EMBL/GenBank/DDBJ databases">
        <authorList>
            <consortium name="DOE Joint Genome Institute"/>
            <person name="Mondo S."/>
            <person name="Kjaerbolling I."/>
            <person name="Vesth T."/>
            <person name="Frisvad J.C."/>
            <person name="Nybo J.L."/>
            <person name="Theobald S."/>
            <person name="Kildgaard S."/>
            <person name="Isbrandt T."/>
            <person name="Kuo A."/>
            <person name="Sato A."/>
            <person name="Lyhne E.K."/>
            <person name="Kogle M.E."/>
            <person name="Wiebenga A."/>
            <person name="Kun R.S."/>
            <person name="Lubbers R.J."/>
            <person name="Makela M.R."/>
            <person name="Barry K."/>
            <person name="Chovatia M."/>
            <person name="Clum A."/>
            <person name="Daum C."/>
            <person name="Haridas S."/>
            <person name="He G."/>
            <person name="LaButti K."/>
            <person name="Lipzen A."/>
            <person name="Riley R."/>
            <person name="Salamov A."/>
            <person name="Simmons B.A."/>
            <person name="Magnuson J.K."/>
            <person name="Henrissat B."/>
            <person name="Mortensen U.H."/>
            <person name="Larsen T.O."/>
            <person name="Devries R.P."/>
            <person name="Grigoriev I.V."/>
            <person name="Machida M."/>
            <person name="Baker S.E."/>
            <person name="Andersen M.R."/>
            <person name="Cantor M.N."/>
            <person name="Hua S.X."/>
        </authorList>
    </citation>
    <scope>NUCLEOTIDE SEQUENCE [LARGE SCALE GENOMIC DNA]</scope>
    <source>
        <strain evidence="2 3">CBS 117616</strain>
    </source>
</reference>